<dbReference type="Pfam" id="PF02518">
    <property type="entry name" value="HATPase_c"/>
    <property type="match status" value="1"/>
</dbReference>
<evidence type="ECO:0000256" key="1">
    <source>
        <dbReference type="ARBA" id="ARBA00022553"/>
    </source>
</evidence>
<organism evidence="3">
    <name type="scientific">Thermohahella caldifontis</name>
    <dbReference type="NCBI Taxonomy" id="3142973"/>
    <lineage>
        <taxon>Bacteria</taxon>
        <taxon>Pseudomonadati</taxon>
        <taxon>Pseudomonadota</taxon>
        <taxon>Gammaproteobacteria</taxon>
        <taxon>Oceanospirillales</taxon>
        <taxon>Hahellaceae</taxon>
        <taxon>Thermohahella</taxon>
    </lineage>
</organism>
<evidence type="ECO:0000313" key="3">
    <source>
        <dbReference type="EMBL" id="XDT73185.1"/>
    </source>
</evidence>
<dbReference type="InterPro" id="IPR005467">
    <property type="entry name" value="His_kinase_dom"/>
</dbReference>
<dbReference type="RefSeq" id="WP_369602179.1">
    <property type="nucleotide sequence ID" value="NZ_CP154858.1"/>
</dbReference>
<dbReference type="PANTHER" id="PTHR43547:SF2">
    <property type="entry name" value="HYBRID SIGNAL TRANSDUCTION HISTIDINE KINASE C"/>
    <property type="match status" value="1"/>
</dbReference>
<dbReference type="InterPro" id="IPR003594">
    <property type="entry name" value="HATPase_dom"/>
</dbReference>
<dbReference type="AlphaFoldDB" id="A0AB39UYZ2"/>
<dbReference type="EMBL" id="CP154858">
    <property type="protein sequence ID" value="XDT73185.1"/>
    <property type="molecule type" value="Genomic_DNA"/>
</dbReference>
<dbReference type="GO" id="GO:0000155">
    <property type="term" value="F:phosphorelay sensor kinase activity"/>
    <property type="evidence" value="ECO:0007669"/>
    <property type="project" value="TreeGrafter"/>
</dbReference>
<dbReference type="InterPro" id="IPR036890">
    <property type="entry name" value="HATPase_C_sf"/>
</dbReference>
<dbReference type="PANTHER" id="PTHR43547">
    <property type="entry name" value="TWO-COMPONENT HISTIDINE KINASE"/>
    <property type="match status" value="1"/>
</dbReference>
<evidence type="ECO:0000259" key="2">
    <source>
        <dbReference type="PROSITE" id="PS50109"/>
    </source>
</evidence>
<dbReference type="SUPFAM" id="SSF55874">
    <property type="entry name" value="ATPase domain of HSP90 chaperone/DNA topoisomerase II/histidine kinase"/>
    <property type="match status" value="1"/>
</dbReference>
<sequence length="227" mass="25431">MSSSPDFNLILASSVHDMKNSLTMLLSSLDEVTQALSEKDDPIARQVPVLQYELARVNNDLVQLLGLYKLGENLLVPHMEEHQIADLFRELQARYAPLFENRKIRFEIQAPDDLFGFFDRDLVMNVLNNAITNALRYTSSGVWLSAQMDGKDLLIEVSDDGKGYPESMLAQDYTNLTGFSWAEKSTQLGLYFANRIAALHQSGDRCGRLAICNEGVNGGGCLRLWLP</sequence>
<keyword evidence="3" id="KW-0808">Transferase</keyword>
<protein>
    <submittedName>
        <fullName evidence="3">HAMP domain-containing sensor histidine kinase</fullName>
    </submittedName>
</protein>
<proteinExistence type="predicted"/>
<accession>A0AB39UYZ2</accession>
<dbReference type="Gene3D" id="3.30.565.10">
    <property type="entry name" value="Histidine kinase-like ATPase, C-terminal domain"/>
    <property type="match status" value="1"/>
</dbReference>
<dbReference type="SMART" id="SM00387">
    <property type="entry name" value="HATPase_c"/>
    <property type="match status" value="1"/>
</dbReference>
<name>A0AB39UYZ2_9GAMM</name>
<dbReference type="PROSITE" id="PS50109">
    <property type="entry name" value="HIS_KIN"/>
    <property type="match status" value="1"/>
</dbReference>
<dbReference type="KEGG" id="tcd:AAIA72_04210"/>
<keyword evidence="1" id="KW-0597">Phosphoprotein</keyword>
<keyword evidence="3" id="KW-0418">Kinase</keyword>
<gene>
    <name evidence="3" type="ORF">AAIA72_04210</name>
</gene>
<feature type="domain" description="Histidine kinase" evidence="2">
    <location>
        <begin position="13"/>
        <end position="227"/>
    </location>
</feature>
<reference evidence="3" key="1">
    <citation type="submission" date="2024-05" db="EMBL/GenBank/DDBJ databases">
        <title>Genome sequencing of novel strain.</title>
        <authorList>
            <person name="Ganbat D."/>
            <person name="Ganbat S."/>
            <person name="Lee S.-J."/>
        </authorList>
    </citation>
    <scope>NUCLEOTIDE SEQUENCE</scope>
    <source>
        <strain evidence="3">SMD15-11</strain>
    </source>
</reference>